<dbReference type="RefSeq" id="WP_203962548.1">
    <property type="nucleotide sequence ID" value="NZ_AP023355.1"/>
</dbReference>
<dbReference type="InterPro" id="IPR028082">
    <property type="entry name" value="Peripla_BP_I"/>
</dbReference>
<feature type="signal peptide" evidence="5">
    <location>
        <begin position="1"/>
        <end position="19"/>
    </location>
</feature>
<name>A0A7R7DQQ3_9ACTN</name>
<gene>
    <name evidence="7" type="ORF">Athai_36380</name>
</gene>
<dbReference type="EMBL" id="AP023355">
    <property type="protein sequence ID" value="BCJ36135.1"/>
    <property type="molecule type" value="Genomic_DNA"/>
</dbReference>
<dbReference type="KEGG" id="atl:Athai_36380"/>
<evidence type="ECO:0000313" key="7">
    <source>
        <dbReference type="EMBL" id="BCJ36135.1"/>
    </source>
</evidence>
<dbReference type="PRINTS" id="PR00337">
    <property type="entry name" value="LEUILEVALBP"/>
</dbReference>
<dbReference type="InterPro" id="IPR028081">
    <property type="entry name" value="Leu-bd"/>
</dbReference>
<evidence type="ECO:0000256" key="1">
    <source>
        <dbReference type="ARBA" id="ARBA00010062"/>
    </source>
</evidence>
<organism evidence="7 8">
    <name type="scientific">Actinocatenispora thailandica</name>
    <dbReference type="NCBI Taxonomy" id="227318"/>
    <lineage>
        <taxon>Bacteria</taxon>
        <taxon>Bacillati</taxon>
        <taxon>Actinomycetota</taxon>
        <taxon>Actinomycetes</taxon>
        <taxon>Micromonosporales</taxon>
        <taxon>Micromonosporaceae</taxon>
        <taxon>Actinocatenispora</taxon>
    </lineage>
</organism>
<dbReference type="GO" id="GO:0006865">
    <property type="term" value="P:amino acid transport"/>
    <property type="evidence" value="ECO:0007669"/>
    <property type="project" value="UniProtKB-KW"/>
</dbReference>
<dbReference type="PANTHER" id="PTHR47151:SF2">
    <property type="entry name" value="AMINO ACID BINDING PROTEIN"/>
    <property type="match status" value="1"/>
</dbReference>
<keyword evidence="8" id="KW-1185">Reference proteome</keyword>
<reference evidence="7 8" key="1">
    <citation type="submission" date="2020-08" db="EMBL/GenBank/DDBJ databases">
        <title>Whole genome shotgun sequence of Actinocatenispora thailandica NBRC 105041.</title>
        <authorList>
            <person name="Komaki H."/>
            <person name="Tamura T."/>
        </authorList>
    </citation>
    <scope>NUCLEOTIDE SEQUENCE [LARGE SCALE GENOMIC DNA]</scope>
    <source>
        <strain evidence="7 8">NBRC 105041</strain>
    </source>
</reference>
<proteinExistence type="inferred from homology"/>
<evidence type="ECO:0000256" key="4">
    <source>
        <dbReference type="ARBA" id="ARBA00022970"/>
    </source>
</evidence>
<evidence type="ECO:0000256" key="3">
    <source>
        <dbReference type="ARBA" id="ARBA00022729"/>
    </source>
</evidence>
<keyword evidence="4" id="KW-0029">Amino-acid transport</keyword>
<dbReference type="InterPro" id="IPR000709">
    <property type="entry name" value="Leu_Ile_Val-bd"/>
</dbReference>
<dbReference type="CDD" id="cd06342">
    <property type="entry name" value="PBP1_ABC_LIVBP-like"/>
    <property type="match status" value="1"/>
</dbReference>
<dbReference type="Pfam" id="PF13458">
    <property type="entry name" value="Peripla_BP_6"/>
    <property type="match status" value="1"/>
</dbReference>
<evidence type="ECO:0000259" key="6">
    <source>
        <dbReference type="Pfam" id="PF13458"/>
    </source>
</evidence>
<dbReference type="PROSITE" id="PS51257">
    <property type="entry name" value="PROKAR_LIPOPROTEIN"/>
    <property type="match status" value="1"/>
</dbReference>
<keyword evidence="3 5" id="KW-0732">Signal</keyword>
<feature type="chain" id="PRO_5039680529" evidence="5">
    <location>
        <begin position="20"/>
        <end position="386"/>
    </location>
</feature>
<evidence type="ECO:0000256" key="5">
    <source>
        <dbReference type="SAM" id="SignalP"/>
    </source>
</evidence>
<sequence>MRKTKLAVALVAVSTLALSGCQGVFGGSDKSSSDGPIVLGMAVPMSGSSSAIGPYMKNGAQLAIDEINAKGGVLGRKLKLNVQDSACDPKTASTAANKLVAAGVTMSVGGYCSSATLPTLSVFNKANTPMIIPAANSADLVSQHLPNVFLINGTGVQQAQAAVSWLTKQKATRVALVDDSTSYSTDITKRAKTDIGKTGGAMKAVLHESVNAGESDYSSNVHDIVSAHPDFVYWTGYYQEGGLIIRQLRQAGYHGKIMVADGSVDGKLISVAGQQPAQGVYATMTETPDTMPGAGDWIASYKKKFGAEPGPYSPQSYDAVRVAAKAMKDAKSTDGKKIEAALMKIDGFPLFSGKLKFTADHTLTQGGFVILQVSGTKFTLADDLKN</sequence>
<dbReference type="AlphaFoldDB" id="A0A7R7DQQ3"/>
<protein>
    <submittedName>
        <fullName evidence="7">Branched chain amino acid ABC transporter substrate-binding protein</fullName>
    </submittedName>
</protein>
<keyword evidence="2" id="KW-0813">Transport</keyword>
<accession>A0A7R7DQQ3</accession>
<dbReference type="Gene3D" id="3.40.50.2300">
    <property type="match status" value="2"/>
</dbReference>
<dbReference type="SUPFAM" id="SSF53822">
    <property type="entry name" value="Periplasmic binding protein-like I"/>
    <property type="match status" value="1"/>
</dbReference>
<evidence type="ECO:0000313" key="8">
    <source>
        <dbReference type="Proteomes" id="UP000611640"/>
    </source>
</evidence>
<evidence type="ECO:0000256" key="2">
    <source>
        <dbReference type="ARBA" id="ARBA00022448"/>
    </source>
</evidence>
<feature type="domain" description="Leucine-binding protein" evidence="6">
    <location>
        <begin position="36"/>
        <end position="374"/>
    </location>
</feature>
<dbReference type="PANTHER" id="PTHR47151">
    <property type="entry name" value="LEU/ILE/VAL-BINDING ABC TRANSPORTER SUBUNIT"/>
    <property type="match status" value="1"/>
</dbReference>
<dbReference type="Proteomes" id="UP000611640">
    <property type="component" value="Chromosome"/>
</dbReference>
<comment type="similarity">
    <text evidence="1">Belongs to the leucine-binding protein family.</text>
</comment>